<dbReference type="RefSeq" id="WP_052789138.1">
    <property type="nucleotide sequence ID" value="NZ_AVQD01000003.1"/>
</dbReference>
<accession>A0A0L7B653</accession>
<dbReference type="AlphaFoldDB" id="A0A0L7B653"/>
<dbReference type="EMBL" id="AVQD01000003">
    <property type="protein sequence ID" value="KOA42985.1"/>
    <property type="molecule type" value="Genomic_DNA"/>
</dbReference>
<organism evidence="1 2">
    <name type="scientific">Bifidobacterium breve MCC 1128</name>
    <dbReference type="NCBI Taxonomy" id="1365965"/>
    <lineage>
        <taxon>Bacteria</taxon>
        <taxon>Bacillati</taxon>
        <taxon>Actinomycetota</taxon>
        <taxon>Actinomycetes</taxon>
        <taxon>Bifidobacteriales</taxon>
        <taxon>Bifidobacteriaceae</taxon>
        <taxon>Bifidobacterium</taxon>
    </lineage>
</organism>
<protein>
    <submittedName>
        <fullName evidence="1">Uncharacterized protein</fullName>
    </submittedName>
</protein>
<dbReference type="PATRIC" id="fig|1365965.3.peg.430"/>
<name>A0A0L7B653_BIFBR</name>
<proteinExistence type="predicted"/>
<comment type="caution">
    <text evidence="1">The sequence shown here is derived from an EMBL/GenBank/DDBJ whole genome shotgun (WGS) entry which is preliminary data.</text>
</comment>
<evidence type="ECO:0000313" key="2">
    <source>
        <dbReference type="Proteomes" id="UP000037193"/>
    </source>
</evidence>
<sequence>MNEPFDVQKTIHDRIVMHSKYGVQGAWNDGYIAGLSAALWAVVTADGVNRTGCKHFDLHNPGQKEMGLEH</sequence>
<evidence type="ECO:0000313" key="1">
    <source>
        <dbReference type="EMBL" id="KOA42985.1"/>
    </source>
</evidence>
<reference evidence="1 2" key="1">
    <citation type="journal article" date="2015" name="Int J Genomics">
        <title>Comparative Genomics Revealed Genetic Diversity and Species/Strain-Level Differences in Carbohydrate Metabolism of Three Probiotic Bifidobacterial Species.</title>
        <authorList>
            <person name="Odamaki T."/>
            <person name="Horigome A."/>
            <person name="Sugahara H."/>
            <person name="Hashikura N."/>
            <person name="Minami J."/>
            <person name="Xiao J.Z."/>
            <person name="Abe F."/>
        </authorList>
    </citation>
    <scope>NUCLEOTIDE SEQUENCE [LARGE SCALE GENOMIC DNA]</scope>
    <source>
        <strain evidence="1 2">MCC 1128</strain>
    </source>
</reference>
<dbReference type="Proteomes" id="UP000037193">
    <property type="component" value="Unassembled WGS sequence"/>
</dbReference>
<gene>
    <name evidence="1" type="ORF">BBM1128_02130</name>
</gene>